<dbReference type="EMBL" id="RJKE01000001">
    <property type="protein sequence ID" value="ROO82904.1"/>
    <property type="molecule type" value="Genomic_DNA"/>
</dbReference>
<dbReference type="PRINTS" id="PR00834">
    <property type="entry name" value="PROTEASES2C"/>
</dbReference>
<dbReference type="SUPFAM" id="SSF50494">
    <property type="entry name" value="Trypsin-like serine proteases"/>
    <property type="match status" value="1"/>
</dbReference>
<evidence type="ECO:0000256" key="2">
    <source>
        <dbReference type="ARBA" id="ARBA00022801"/>
    </source>
</evidence>
<dbReference type="AlphaFoldDB" id="A0A3N1CP16"/>
<gene>
    <name evidence="3" type="ORF">EDD29_0389</name>
</gene>
<keyword evidence="2" id="KW-0378">Hydrolase</keyword>
<evidence type="ECO:0000313" key="3">
    <source>
        <dbReference type="EMBL" id="ROO82904.1"/>
    </source>
</evidence>
<dbReference type="InterPro" id="IPR036034">
    <property type="entry name" value="PDZ_sf"/>
</dbReference>
<protein>
    <submittedName>
        <fullName evidence="3">S1-C subfamily serine protease</fullName>
    </submittedName>
</protein>
<dbReference type="Gene3D" id="2.40.10.120">
    <property type="match status" value="1"/>
</dbReference>
<dbReference type="InterPro" id="IPR001940">
    <property type="entry name" value="Peptidase_S1C"/>
</dbReference>
<dbReference type="Proteomes" id="UP000272400">
    <property type="component" value="Unassembled WGS sequence"/>
</dbReference>
<accession>A0A3N1CP16</accession>
<keyword evidence="1 3" id="KW-0645">Protease</keyword>
<dbReference type="RefSeq" id="WP_123661867.1">
    <property type="nucleotide sequence ID" value="NZ_RJKE01000001.1"/>
</dbReference>
<evidence type="ECO:0000313" key="4">
    <source>
        <dbReference type="Proteomes" id="UP000272400"/>
    </source>
</evidence>
<reference evidence="3 4" key="1">
    <citation type="submission" date="2018-11" db="EMBL/GenBank/DDBJ databases">
        <title>Sequencing the genomes of 1000 actinobacteria strains.</title>
        <authorList>
            <person name="Klenk H.-P."/>
        </authorList>
    </citation>
    <scope>NUCLEOTIDE SEQUENCE [LARGE SCALE GENOMIC DNA]</scope>
    <source>
        <strain evidence="3 4">DSM 44254</strain>
    </source>
</reference>
<name>A0A3N1CP16_9ACTN</name>
<dbReference type="SUPFAM" id="SSF50156">
    <property type="entry name" value="PDZ domain-like"/>
    <property type="match status" value="1"/>
</dbReference>
<dbReference type="Gene3D" id="2.30.42.10">
    <property type="match status" value="1"/>
</dbReference>
<evidence type="ECO:0000256" key="1">
    <source>
        <dbReference type="ARBA" id="ARBA00022670"/>
    </source>
</evidence>
<dbReference type="OrthoDB" id="73775at2"/>
<dbReference type="GO" id="GO:0004252">
    <property type="term" value="F:serine-type endopeptidase activity"/>
    <property type="evidence" value="ECO:0007669"/>
    <property type="project" value="InterPro"/>
</dbReference>
<comment type="caution">
    <text evidence="3">The sequence shown here is derived from an EMBL/GenBank/DDBJ whole genome shotgun (WGS) entry which is preliminary data.</text>
</comment>
<dbReference type="PANTHER" id="PTHR43343">
    <property type="entry name" value="PEPTIDASE S12"/>
    <property type="match status" value="1"/>
</dbReference>
<dbReference type="Pfam" id="PF13365">
    <property type="entry name" value="Trypsin_2"/>
    <property type="match status" value="1"/>
</dbReference>
<proteinExistence type="predicted"/>
<sequence>MSLALASFSDELAALAERVLPSVVALTLKGDKGTSYGSGFVLDTEGHVVTNHHVIEDGGELIADLPGRRSQPAKIVGADRLTDLAVLRLAEPPEHHLELRAEPARLGELCLALGSPLGLFPESVSLGIISGLARSLPTRGGVRSLERVLQTDCAINPGNSGGPLVDARGRVLGVNTAIRTDGAGIGFAVPAGTVASVALDLIAHGRVTRASLGVAIAERHVEIDGLTAKRQIVTRVGEGNALRVGDALLAVNGVEIDGRAALYDQLGGDRIGVALTLAIHREGAVCHVEVIPAALDG</sequence>
<organism evidence="3 4">
    <name type="scientific">Actinocorallia herbida</name>
    <dbReference type="NCBI Taxonomy" id="58109"/>
    <lineage>
        <taxon>Bacteria</taxon>
        <taxon>Bacillati</taxon>
        <taxon>Actinomycetota</taxon>
        <taxon>Actinomycetes</taxon>
        <taxon>Streptosporangiales</taxon>
        <taxon>Thermomonosporaceae</taxon>
        <taxon>Actinocorallia</taxon>
    </lineage>
</organism>
<dbReference type="PANTHER" id="PTHR43343:SF3">
    <property type="entry name" value="PROTEASE DO-LIKE 8, CHLOROPLASTIC"/>
    <property type="match status" value="1"/>
</dbReference>
<dbReference type="InterPro" id="IPR009003">
    <property type="entry name" value="Peptidase_S1_PA"/>
</dbReference>
<dbReference type="GO" id="GO:0006508">
    <property type="term" value="P:proteolysis"/>
    <property type="evidence" value="ECO:0007669"/>
    <property type="project" value="UniProtKB-KW"/>
</dbReference>
<dbReference type="InterPro" id="IPR051201">
    <property type="entry name" value="Chloro_Bact_Ser_Proteases"/>
</dbReference>
<keyword evidence="4" id="KW-1185">Reference proteome</keyword>